<feature type="domain" description="N-acetyltransferase" evidence="1">
    <location>
        <begin position="28"/>
        <end position="174"/>
    </location>
</feature>
<dbReference type="EMBL" id="CP058905">
    <property type="protein sequence ID" value="QLK00492.1"/>
    <property type="molecule type" value="Genomic_DNA"/>
</dbReference>
<dbReference type="Gene3D" id="3.40.630.30">
    <property type="match status" value="1"/>
</dbReference>
<sequence>MPHTAPPSVRFVRLGPAVFEALLTGDLATARTLTGVPLSEWFLSDEVDWLWRMRLLQIAADPSAEDWVVRAAVTVPDGVVVGAGGFHGPPDAAGMVEMGYGTDPAFRRRGYARAMVAALLEWAAAEPSAITVRASIRPDNEASLATIAGFGFIHVGEQRDEQDDTEYLFERPARSAG</sequence>
<accession>A0A7D6CG09</accession>
<name>A0A7D6CG09_9ACTN</name>
<evidence type="ECO:0000259" key="1">
    <source>
        <dbReference type="PROSITE" id="PS51186"/>
    </source>
</evidence>
<dbReference type="SUPFAM" id="SSF55729">
    <property type="entry name" value="Acyl-CoA N-acyltransferases (Nat)"/>
    <property type="match status" value="1"/>
</dbReference>
<dbReference type="PANTHER" id="PTHR43792">
    <property type="entry name" value="GNAT FAMILY, PUTATIVE (AFU_ORTHOLOGUE AFUA_3G00765)-RELATED-RELATED"/>
    <property type="match status" value="1"/>
</dbReference>
<dbReference type="InterPro" id="IPR016181">
    <property type="entry name" value="Acyl_CoA_acyltransferase"/>
</dbReference>
<dbReference type="GO" id="GO:0016747">
    <property type="term" value="F:acyltransferase activity, transferring groups other than amino-acyl groups"/>
    <property type="evidence" value="ECO:0007669"/>
    <property type="project" value="InterPro"/>
</dbReference>
<dbReference type="PROSITE" id="PS51186">
    <property type="entry name" value="GNAT"/>
    <property type="match status" value="1"/>
</dbReference>
<reference evidence="2" key="1">
    <citation type="submission" date="2020-08" db="EMBL/GenBank/DDBJ databases">
        <title>A bifunctional nitrone conjugated secondary metabolite targeting the ribosome.</title>
        <authorList>
            <person name="Limbrick E.M."/>
            <person name="Graf M."/>
            <person name="Derewacz D.K."/>
            <person name="Nguyen F."/>
            <person name="Spraggins J.M."/>
            <person name="Wieland M."/>
            <person name="Ynigez-Gutierrez A.E."/>
            <person name="Reisman B.J."/>
            <person name="Zinshteyn B."/>
            <person name="McCulloch K."/>
            <person name="Iverson T.M."/>
            <person name="Green R."/>
            <person name="Wilson D.N."/>
            <person name="Bachmann B.O."/>
        </authorList>
    </citation>
    <scope>NUCLEOTIDE SEQUENCE</scope>
    <source>
        <strain evidence="2">Africana</strain>
    </source>
</reference>
<dbReference type="CDD" id="cd04301">
    <property type="entry name" value="NAT_SF"/>
    <property type="match status" value="1"/>
</dbReference>
<gene>
    <name evidence="2" type="ORF">HZU44_10900</name>
</gene>
<dbReference type="Pfam" id="PF13302">
    <property type="entry name" value="Acetyltransf_3"/>
    <property type="match status" value="1"/>
</dbReference>
<proteinExistence type="predicted"/>
<protein>
    <submittedName>
        <fullName evidence="2">GNAT family N-acetyltransferase</fullName>
    </submittedName>
</protein>
<organism evidence="2">
    <name type="scientific">Micromonospora carbonacea</name>
    <dbReference type="NCBI Taxonomy" id="47853"/>
    <lineage>
        <taxon>Bacteria</taxon>
        <taxon>Bacillati</taxon>
        <taxon>Actinomycetota</taxon>
        <taxon>Actinomycetes</taxon>
        <taxon>Micromonosporales</taxon>
        <taxon>Micromonosporaceae</taxon>
        <taxon>Micromonospora</taxon>
    </lineage>
</organism>
<evidence type="ECO:0000313" key="2">
    <source>
        <dbReference type="EMBL" id="QLK00492.1"/>
    </source>
</evidence>
<dbReference type="InterPro" id="IPR000182">
    <property type="entry name" value="GNAT_dom"/>
</dbReference>
<keyword evidence="2" id="KW-0808">Transferase</keyword>
<dbReference type="AlphaFoldDB" id="A0A7D6CG09"/>
<dbReference type="PANTHER" id="PTHR43792:SF13">
    <property type="entry name" value="ACETYLTRANSFERASE"/>
    <property type="match status" value="1"/>
</dbReference>
<dbReference type="InterPro" id="IPR051531">
    <property type="entry name" value="N-acetyltransferase"/>
</dbReference>